<feature type="binding site" evidence="9">
    <location>
        <position position="215"/>
    </location>
    <ligand>
        <name>1-deoxy-D-xylulose 5-phosphate</name>
        <dbReference type="ChEBI" id="CHEBI:57792"/>
    </ligand>
</feature>
<evidence type="ECO:0000256" key="7">
    <source>
        <dbReference type="ARBA" id="ARBA00023229"/>
    </source>
</evidence>
<organism evidence="13 14">
    <name type="scientific">Micavibrio aeruginosavorus</name>
    <dbReference type="NCBI Taxonomy" id="349221"/>
    <lineage>
        <taxon>Bacteria</taxon>
        <taxon>Pseudomonadati</taxon>
        <taxon>Bdellovibrionota</taxon>
        <taxon>Bdellovibrionia</taxon>
        <taxon>Bdellovibrionales</taxon>
        <taxon>Pseudobdellovibrionaceae</taxon>
        <taxon>Micavibrio</taxon>
    </lineage>
</organism>
<dbReference type="GO" id="GO:0030145">
    <property type="term" value="F:manganese ion binding"/>
    <property type="evidence" value="ECO:0007669"/>
    <property type="project" value="TreeGrafter"/>
</dbReference>
<evidence type="ECO:0000313" key="13">
    <source>
        <dbReference type="EMBL" id="PZO83470.1"/>
    </source>
</evidence>
<dbReference type="GO" id="GO:0051484">
    <property type="term" value="P:isopentenyl diphosphate biosynthetic process, methylerythritol 4-phosphate pathway involved in terpenoid biosynthetic process"/>
    <property type="evidence" value="ECO:0007669"/>
    <property type="project" value="TreeGrafter"/>
</dbReference>
<keyword evidence="7 9" id="KW-0414">Isoprene biosynthesis</keyword>
<dbReference type="Pfam" id="PF08436">
    <property type="entry name" value="DXP_redisom_C"/>
    <property type="match status" value="1"/>
</dbReference>
<feature type="binding site" evidence="9">
    <location>
        <position position="218"/>
    </location>
    <ligand>
        <name>1-deoxy-D-xylulose 5-phosphate</name>
        <dbReference type="ChEBI" id="CHEBI:57792"/>
    </ligand>
</feature>
<feature type="binding site" evidence="9">
    <location>
        <position position="147"/>
    </location>
    <ligand>
        <name>Mn(2+)</name>
        <dbReference type="ChEBI" id="CHEBI:29035"/>
    </ligand>
</feature>
<feature type="binding site" evidence="9">
    <location>
        <position position="218"/>
    </location>
    <ligand>
        <name>Mn(2+)</name>
        <dbReference type="ChEBI" id="CHEBI:29035"/>
    </ligand>
</feature>
<evidence type="ECO:0000256" key="8">
    <source>
        <dbReference type="ARBA" id="ARBA00048543"/>
    </source>
</evidence>
<feature type="domain" description="1-deoxy-D-xylulose 5-phosphate reductoisomerase N-terminal" evidence="10">
    <location>
        <begin position="4"/>
        <end position="129"/>
    </location>
</feature>
<feature type="binding site" evidence="9">
    <location>
        <position position="149"/>
    </location>
    <ligand>
        <name>1-deoxy-D-xylulose 5-phosphate</name>
        <dbReference type="ChEBI" id="CHEBI:57792"/>
    </ligand>
</feature>
<feature type="domain" description="1-deoxy-D-xylulose 5-phosphate reductoisomerase C-terminal" evidence="11">
    <location>
        <begin position="143"/>
        <end position="226"/>
    </location>
</feature>
<dbReference type="GO" id="GO:0070402">
    <property type="term" value="F:NADPH binding"/>
    <property type="evidence" value="ECO:0007669"/>
    <property type="project" value="InterPro"/>
</dbReference>
<feature type="binding site" evidence="9">
    <location>
        <position position="214"/>
    </location>
    <ligand>
        <name>1-deoxy-D-xylulose 5-phosphate</name>
        <dbReference type="ChEBI" id="CHEBI:57792"/>
    </ligand>
</feature>
<feature type="binding site" evidence="9">
    <location>
        <position position="11"/>
    </location>
    <ligand>
        <name>NADPH</name>
        <dbReference type="ChEBI" id="CHEBI:57783"/>
    </ligand>
</feature>
<dbReference type="HAMAP" id="MF_00183">
    <property type="entry name" value="DXP_reductoisom"/>
    <property type="match status" value="1"/>
</dbReference>
<dbReference type="InterPro" id="IPR036169">
    <property type="entry name" value="DXPR_C_sf"/>
</dbReference>
<dbReference type="EMBL" id="QFNK01000208">
    <property type="protein sequence ID" value="PZO83470.1"/>
    <property type="molecule type" value="Genomic_DNA"/>
</dbReference>
<comment type="pathway">
    <text evidence="1 9">Isoprenoid biosynthesis; isopentenyl diphosphate biosynthesis via DXP pathway; isopentenyl diphosphate from 1-deoxy-D-xylulose 5-phosphate: step 1/6.</text>
</comment>
<feature type="binding site" evidence="9">
    <location>
        <position position="13"/>
    </location>
    <ligand>
        <name>NADPH</name>
        <dbReference type="ChEBI" id="CHEBI:57783"/>
    </ligand>
</feature>
<proteinExistence type="inferred from homology"/>
<keyword evidence="9" id="KW-0460">Magnesium</keyword>
<comment type="cofactor">
    <cofactor evidence="9">
        <name>Mg(2+)</name>
        <dbReference type="ChEBI" id="CHEBI:18420"/>
    </cofactor>
    <cofactor evidence="9">
        <name>Mn(2+)</name>
        <dbReference type="ChEBI" id="CHEBI:29035"/>
    </cofactor>
</comment>
<feature type="binding site" evidence="9">
    <location>
        <position position="149"/>
    </location>
    <ligand>
        <name>Mn(2+)</name>
        <dbReference type="ChEBI" id="CHEBI:29035"/>
    </ligand>
</feature>
<dbReference type="PANTHER" id="PTHR30525:SF0">
    <property type="entry name" value="1-DEOXY-D-XYLULOSE 5-PHOSPHATE REDUCTOISOMERASE, CHLOROPLASTIC"/>
    <property type="match status" value="1"/>
</dbReference>
<keyword evidence="5 9" id="KW-0560">Oxidoreductase</keyword>
<name>A0A2W4ZMD2_9BACT</name>
<dbReference type="InterPro" id="IPR013644">
    <property type="entry name" value="DXP_reductoisomerase_C"/>
</dbReference>
<feature type="binding site" evidence="9">
    <location>
        <position position="38"/>
    </location>
    <ligand>
        <name>NADPH</name>
        <dbReference type="ChEBI" id="CHEBI:57783"/>
    </ligand>
</feature>
<keyword evidence="6 9" id="KW-0464">Manganese</keyword>
<feature type="binding site" evidence="9">
    <location>
        <position position="148"/>
    </location>
    <ligand>
        <name>1-deoxy-D-xylulose 5-phosphate</name>
        <dbReference type="ChEBI" id="CHEBI:57792"/>
    </ligand>
</feature>
<dbReference type="InterPro" id="IPR036291">
    <property type="entry name" value="NAD(P)-bd_dom_sf"/>
</dbReference>
<dbReference type="AlphaFoldDB" id="A0A2W4ZMD2"/>
<dbReference type="Pfam" id="PF13288">
    <property type="entry name" value="DXPR_C"/>
    <property type="match status" value="1"/>
</dbReference>
<feature type="binding site" evidence="9">
    <location>
        <position position="202"/>
    </location>
    <ligand>
        <name>NADPH</name>
        <dbReference type="ChEBI" id="CHEBI:57783"/>
    </ligand>
</feature>
<dbReference type="InterPro" id="IPR013512">
    <property type="entry name" value="DXP_reductoisomerase_N"/>
</dbReference>
<dbReference type="InterPro" id="IPR026877">
    <property type="entry name" value="DXPR_C"/>
</dbReference>
<feature type="binding site" evidence="9">
    <location>
        <position position="209"/>
    </location>
    <ligand>
        <name>1-deoxy-D-xylulose 5-phosphate</name>
        <dbReference type="ChEBI" id="CHEBI:57792"/>
    </ligand>
</feature>
<comment type="caution">
    <text evidence="13">The sequence shown here is derived from an EMBL/GenBank/DDBJ whole genome shotgun (WGS) entry which is preliminary data.</text>
</comment>
<dbReference type="FunFam" id="3.40.50.720:FF:000045">
    <property type="entry name" value="1-deoxy-D-xylulose 5-phosphate reductoisomerase"/>
    <property type="match status" value="1"/>
</dbReference>
<dbReference type="PANTHER" id="PTHR30525">
    <property type="entry name" value="1-DEOXY-D-XYLULOSE 5-PHOSPHATE REDUCTOISOMERASE"/>
    <property type="match status" value="1"/>
</dbReference>
<comment type="caution">
    <text evidence="9">Lacks conserved residue(s) required for the propagation of feature annotation.</text>
</comment>
<dbReference type="InterPro" id="IPR003821">
    <property type="entry name" value="DXP_reductoisomerase"/>
</dbReference>
<evidence type="ECO:0000256" key="6">
    <source>
        <dbReference type="ARBA" id="ARBA00023211"/>
    </source>
</evidence>
<dbReference type="Gene3D" id="1.10.1740.10">
    <property type="match status" value="1"/>
</dbReference>
<feature type="domain" description="DXP reductoisomerase C-terminal" evidence="12">
    <location>
        <begin position="258"/>
        <end position="374"/>
    </location>
</feature>
<dbReference type="UniPathway" id="UPA00056">
    <property type="reaction ID" value="UER00092"/>
</dbReference>
<reference evidence="13 14" key="1">
    <citation type="submission" date="2017-08" db="EMBL/GenBank/DDBJ databases">
        <title>Infants hospitalized years apart are colonized by the same room-sourced microbial strains.</title>
        <authorList>
            <person name="Brooks B."/>
            <person name="Olm M.R."/>
            <person name="Firek B.A."/>
            <person name="Baker R."/>
            <person name="Thomas B.C."/>
            <person name="Morowitz M.J."/>
            <person name="Banfield J.F."/>
        </authorList>
    </citation>
    <scope>NUCLEOTIDE SEQUENCE [LARGE SCALE GENOMIC DNA]</scope>
    <source>
        <strain evidence="13">S2_018_000_R2_104</strain>
    </source>
</reference>
<accession>A0A2W4ZMD2</accession>
<feature type="binding site" evidence="9">
    <location>
        <position position="10"/>
    </location>
    <ligand>
        <name>NADPH</name>
        <dbReference type="ChEBI" id="CHEBI:57783"/>
    </ligand>
</feature>
<dbReference type="SUPFAM" id="SSF69055">
    <property type="entry name" value="1-deoxy-D-xylulose-5-phosphate reductoisomerase, C-terminal domain"/>
    <property type="match status" value="1"/>
</dbReference>
<evidence type="ECO:0000256" key="3">
    <source>
        <dbReference type="ARBA" id="ARBA00022723"/>
    </source>
</evidence>
<evidence type="ECO:0000259" key="11">
    <source>
        <dbReference type="Pfam" id="PF08436"/>
    </source>
</evidence>
<dbReference type="PIRSF" id="PIRSF006205">
    <property type="entry name" value="Dxp_reductismrs"/>
    <property type="match status" value="1"/>
</dbReference>
<gene>
    <name evidence="9" type="primary">dxr</name>
    <name evidence="13" type="ORF">DI626_09005</name>
</gene>
<comment type="function">
    <text evidence="9">Catalyzes the NADPH-dependent rearrangement and reduction of 1-deoxy-D-xylulose-5-phosphate (DXP) to 2-C-methyl-D-erythritol 4-phosphate (MEP).</text>
</comment>
<evidence type="ECO:0000256" key="4">
    <source>
        <dbReference type="ARBA" id="ARBA00022857"/>
    </source>
</evidence>
<dbReference type="NCBIfam" id="TIGR00243">
    <property type="entry name" value="Dxr"/>
    <property type="match status" value="1"/>
</dbReference>
<sequence length="396" mass="42177">MKKINILGSTGTVGVATLDVVAANPDLYSVGVLTAQSNVAKLAEQAKSMRAEHAVIGDETLLPVLKEALSGTGIKVSGGRTALVEASGIPADCTMAAIVGMAGLEPLLAAIANGKHVAIANKEPLVSAGVQVLEAARKSGATLLPVDSEHNAVFQVFESSQKSKIERIILTASGGPFRNWTREQMEAATPEQAVSHPNWSMGAKISVDSATMMNKALEVIEAHHLFSMPPEKIDVMLHPQSVIHAMVEYADGSVLSHMGAPDMRVPITHALGWPDRITGPAQRLDFARYSSLTFEQVHHCRFPAINYAYACMKAGQGACIAFNAANEIAVAAFLEGRIKFTDIFDIVRRTVEEGGAEIPSDLASVLALDSRMRSKALSYIVNESGRQPTQTDRKAS</sequence>
<feature type="binding site" evidence="9">
    <location>
        <position position="121"/>
    </location>
    <ligand>
        <name>NADPH</name>
        <dbReference type="ChEBI" id="CHEBI:57783"/>
    </ligand>
</feature>
<comment type="catalytic activity">
    <reaction evidence="8">
        <text>2-C-methyl-D-erythritol 4-phosphate + NADP(+) = 1-deoxy-D-xylulose 5-phosphate + NADPH + H(+)</text>
        <dbReference type="Rhea" id="RHEA:13717"/>
        <dbReference type="ChEBI" id="CHEBI:15378"/>
        <dbReference type="ChEBI" id="CHEBI:57783"/>
        <dbReference type="ChEBI" id="CHEBI:57792"/>
        <dbReference type="ChEBI" id="CHEBI:58262"/>
        <dbReference type="ChEBI" id="CHEBI:58349"/>
        <dbReference type="EC" id="1.1.1.267"/>
    </reaction>
    <physiologicalReaction direction="right-to-left" evidence="8">
        <dbReference type="Rhea" id="RHEA:13719"/>
    </physiologicalReaction>
</comment>
<protein>
    <recommendedName>
        <fullName evidence="9">1-deoxy-D-xylulose 5-phosphate reductoisomerase</fullName>
        <shortName evidence="9">DXP reductoisomerase</shortName>
        <ecNumber evidence="9">1.1.1.267</ecNumber>
    </recommendedName>
    <alternativeName>
        <fullName evidence="9">1-deoxyxylulose-5-phosphate reductoisomerase</fullName>
    </alternativeName>
    <alternativeName>
        <fullName evidence="9">2-C-methyl-D-erythritol 4-phosphate synthase</fullName>
    </alternativeName>
</protein>
<feature type="binding site" evidence="9">
    <location>
        <position position="196"/>
    </location>
    <ligand>
        <name>1-deoxy-D-xylulose 5-phosphate</name>
        <dbReference type="ChEBI" id="CHEBI:57792"/>
    </ligand>
</feature>
<evidence type="ECO:0000256" key="5">
    <source>
        <dbReference type="ARBA" id="ARBA00023002"/>
    </source>
</evidence>
<dbReference type="SUPFAM" id="SSF55347">
    <property type="entry name" value="Glyceraldehyde-3-phosphate dehydrogenase-like, C-terminal domain"/>
    <property type="match status" value="1"/>
</dbReference>
<dbReference type="Gene3D" id="3.40.50.720">
    <property type="entry name" value="NAD(P)-binding Rossmann-like Domain"/>
    <property type="match status" value="1"/>
</dbReference>
<evidence type="ECO:0000259" key="12">
    <source>
        <dbReference type="Pfam" id="PF13288"/>
    </source>
</evidence>
<keyword evidence="4 9" id="KW-0521">NADP</keyword>
<dbReference type="Pfam" id="PF02670">
    <property type="entry name" value="DXP_reductoisom"/>
    <property type="match status" value="1"/>
</dbReference>
<comment type="similarity">
    <text evidence="2 9">Belongs to the DXR family.</text>
</comment>
<dbReference type="SUPFAM" id="SSF51735">
    <property type="entry name" value="NAD(P)-binding Rossmann-fold domains"/>
    <property type="match status" value="1"/>
</dbReference>
<feature type="binding site" evidence="9">
    <location>
        <position position="122"/>
    </location>
    <ligand>
        <name>1-deoxy-D-xylulose 5-phosphate</name>
        <dbReference type="ChEBI" id="CHEBI:57792"/>
    </ligand>
</feature>
<feature type="binding site" evidence="9">
    <location>
        <position position="123"/>
    </location>
    <ligand>
        <name>NADPH</name>
        <dbReference type="ChEBI" id="CHEBI:57783"/>
    </ligand>
</feature>
<evidence type="ECO:0000313" key="14">
    <source>
        <dbReference type="Proteomes" id="UP000249557"/>
    </source>
</evidence>
<evidence type="ECO:0000259" key="10">
    <source>
        <dbReference type="Pfam" id="PF02670"/>
    </source>
</evidence>
<dbReference type="EC" id="1.1.1.267" evidence="9"/>
<dbReference type="Proteomes" id="UP000249557">
    <property type="component" value="Unassembled WGS sequence"/>
</dbReference>
<feature type="binding site" evidence="9">
    <location>
        <position position="173"/>
    </location>
    <ligand>
        <name>1-deoxy-D-xylulose 5-phosphate</name>
        <dbReference type="ChEBI" id="CHEBI:57792"/>
    </ligand>
</feature>
<keyword evidence="3 9" id="KW-0479">Metal-binding</keyword>
<evidence type="ECO:0000256" key="9">
    <source>
        <dbReference type="HAMAP-Rule" id="MF_00183"/>
    </source>
</evidence>
<evidence type="ECO:0000256" key="1">
    <source>
        <dbReference type="ARBA" id="ARBA00005094"/>
    </source>
</evidence>
<dbReference type="GO" id="GO:0030604">
    <property type="term" value="F:1-deoxy-D-xylulose-5-phosphate reductoisomerase activity"/>
    <property type="evidence" value="ECO:0007669"/>
    <property type="project" value="UniProtKB-UniRule"/>
</dbReference>
<evidence type="ECO:0000256" key="2">
    <source>
        <dbReference type="ARBA" id="ARBA00006825"/>
    </source>
</evidence>
<dbReference type="GO" id="GO:0016853">
    <property type="term" value="F:isomerase activity"/>
    <property type="evidence" value="ECO:0007669"/>
    <property type="project" value="UniProtKB-KW"/>
</dbReference>
<keyword evidence="13" id="KW-0413">Isomerase</keyword>